<dbReference type="PANTHER" id="PTHR31225">
    <property type="entry name" value="OS04G0344100 PROTEIN-RELATED"/>
    <property type="match status" value="1"/>
</dbReference>
<evidence type="ECO:0000256" key="2">
    <source>
        <dbReference type="ARBA" id="ARBA00023239"/>
    </source>
</evidence>
<keyword evidence="1" id="KW-0460">Magnesium</keyword>
<dbReference type="Gene3D" id="1.50.10.130">
    <property type="entry name" value="Terpene synthase, N-terminal domain"/>
    <property type="match status" value="1"/>
</dbReference>
<feature type="domain" description="Terpene synthase N-terminal" evidence="3">
    <location>
        <begin position="5"/>
        <end position="138"/>
    </location>
</feature>
<comment type="caution">
    <text evidence="4">The sequence shown here is derived from an EMBL/GenBank/DDBJ whole genome shotgun (WGS) entry which is preliminary data.</text>
</comment>
<dbReference type="SUPFAM" id="SSF48576">
    <property type="entry name" value="Terpenoid synthases"/>
    <property type="match status" value="1"/>
</dbReference>
<dbReference type="InterPro" id="IPR008930">
    <property type="entry name" value="Terpenoid_cyclase/PrenylTrfase"/>
</dbReference>
<evidence type="ECO:0000313" key="4">
    <source>
        <dbReference type="EMBL" id="GMI72393.1"/>
    </source>
</evidence>
<dbReference type="FunFam" id="1.50.10.130:FF:000001">
    <property type="entry name" value="Isoprene synthase, chloroplastic"/>
    <property type="match status" value="1"/>
</dbReference>
<dbReference type="SUPFAM" id="SSF48239">
    <property type="entry name" value="Terpenoid cyclases/Protein prenyltransferases"/>
    <property type="match status" value="1"/>
</dbReference>
<reference evidence="4" key="1">
    <citation type="submission" date="2023-05" db="EMBL/GenBank/DDBJ databases">
        <title>Genome and transcriptome analyses reveal genes involved in the formation of fine ridges on petal epidermal cells in Hibiscus trionum.</title>
        <authorList>
            <person name="Koshimizu S."/>
            <person name="Masuda S."/>
            <person name="Ishii T."/>
            <person name="Shirasu K."/>
            <person name="Hoshino A."/>
            <person name="Arita M."/>
        </authorList>
    </citation>
    <scope>NUCLEOTIDE SEQUENCE</scope>
    <source>
        <strain evidence="4">Hamamatsu line</strain>
    </source>
</reference>
<evidence type="ECO:0000313" key="5">
    <source>
        <dbReference type="Proteomes" id="UP001165190"/>
    </source>
</evidence>
<evidence type="ECO:0000259" key="3">
    <source>
        <dbReference type="Pfam" id="PF01397"/>
    </source>
</evidence>
<protein>
    <recommendedName>
        <fullName evidence="3">Terpene synthase N-terminal domain-containing protein</fullName>
    </recommendedName>
</protein>
<proteinExistence type="predicted"/>
<dbReference type="InterPro" id="IPR050148">
    <property type="entry name" value="Terpene_synthase-like"/>
</dbReference>
<gene>
    <name evidence="4" type="ORF">HRI_000908600</name>
</gene>
<dbReference type="Proteomes" id="UP001165190">
    <property type="component" value="Unassembled WGS sequence"/>
</dbReference>
<dbReference type="Pfam" id="PF01397">
    <property type="entry name" value="Terpene_synth"/>
    <property type="match status" value="1"/>
</dbReference>
<evidence type="ECO:0000256" key="1">
    <source>
        <dbReference type="ARBA" id="ARBA00022842"/>
    </source>
</evidence>
<accession>A0A9W7LPT8</accession>
<dbReference type="GO" id="GO:0016114">
    <property type="term" value="P:terpenoid biosynthetic process"/>
    <property type="evidence" value="ECO:0007669"/>
    <property type="project" value="InterPro"/>
</dbReference>
<dbReference type="PANTHER" id="PTHR31225:SF9">
    <property type="entry name" value="TERPENE SYNTHASE 10"/>
    <property type="match status" value="1"/>
</dbReference>
<organism evidence="4 5">
    <name type="scientific">Hibiscus trionum</name>
    <name type="common">Flower of an hour</name>
    <dbReference type="NCBI Taxonomy" id="183268"/>
    <lineage>
        <taxon>Eukaryota</taxon>
        <taxon>Viridiplantae</taxon>
        <taxon>Streptophyta</taxon>
        <taxon>Embryophyta</taxon>
        <taxon>Tracheophyta</taxon>
        <taxon>Spermatophyta</taxon>
        <taxon>Magnoliopsida</taxon>
        <taxon>eudicotyledons</taxon>
        <taxon>Gunneridae</taxon>
        <taxon>Pentapetalae</taxon>
        <taxon>rosids</taxon>
        <taxon>malvids</taxon>
        <taxon>Malvales</taxon>
        <taxon>Malvaceae</taxon>
        <taxon>Malvoideae</taxon>
        <taxon>Hibiscus</taxon>
    </lineage>
</organism>
<dbReference type="InterPro" id="IPR036965">
    <property type="entry name" value="Terpene_synth_N_sf"/>
</dbReference>
<dbReference type="OrthoDB" id="993807at2759"/>
<dbReference type="InterPro" id="IPR001906">
    <property type="entry name" value="Terpene_synth_N"/>
</dbReference>
<keyword evidence="5" id="KW-1185">Reference proteome</keyword>
<name>A0A9W7LPT8_HIBTR</name>
<dbReference type="EMBL" id="BSYR01000010">
    <property type="protein sequence ID" value="GMI72393.1"/>
    <property type="molecule type" value="Genomic_DNA"/>
</dbReference>
<keyword evidence="2" id="KW-0456">Lyase</keyword>
<dbReference type="AlphaFoldDB" id="A0A9W7LPT8"/>
<sequence>MVEIPMEPLKKLELIDTLQRLGLSYHFQNETKRILEGIWSDEGEFSWKKDNLYATALEFRLLRQHGYKATQEAFSSFQDKMGNFSANLCEDYNLCAYLSVEGEGILDTAREFAAEQLEQHLQQNKLDEHQRMAVEHALELPLHWRMSRLETRWFIDLYEKREGRNPMLLELAKLDFNIVQAVHQDDLRYASK</sequence>
<dbReference type="InterPro" id="IPR008949">
    <property type="entry name" value="Isoprenoid_synthase_dom_sf"/>
</dbReference>
<dbReference type="GO" id="GO:0010333">
    <property type="term" value="F:terpene synthase activity"/>
    <property type="evidence" value="ECO:0007669"/>
    <property type="project" value="InterPro"/>
</dbReference>